<dbReference type="InterPro" id="IPR035965">
    <property type="entry name" value="PAS-like_dom_sf"/>
</dbReference>
<protein>
    <submittedName>
        <fullName evidence="2">PAS domain-containing protein</fullName>
    </submittedName>
</protein>
<evidence type="ECO:0000313" key="2">
    <source>
        <dbReference type="EMBL" id="PJJ53934.1"/>
    </source>
</evidence>
<dbReference type="PROSITE" id="PS50112">
    <property type="entry name" value="PAS"/>
    <property type="match status" value="1"/>
</dbReference>
<dbReference type="InterPro" id="IPR013655">
    <property type="entry name" value="PAS_fold_3"/>
</dbReference>
<dbReference type="RefSeq" id="WP_100415328.1">
    <property type="nucleotide sequence ID" value="NZ_PGEZ01000002.1"/>
</dbReference>
<dbReference type="Pfam" id="PF08447">
    <property type="entry name" value="PAS_3"/>
    <property type="match status" value="1"/>
</dbReference>
<dbReference type="Gene3D" id="3.30.450.20">
    <property type="entry name" value="PAS domain"/>
    <property type="match status" value="1"/>
</dbReference>
<name>A0A2M9B7L2_9ACTN</name>
<keyword evidence="3" id="KW-1185">Reference proteome</keyword>
<evidence type="ECO:0000313" key="3">
    <source>
        <dbReference type="Proteomes" id="UP000230842"/>
    </source>
</evidence>
<gene>
    <name evidence="2" type="ORF">CLV56_3436</name>
</gene>
<dbReference type="Proteomes" id="UP000230842">
    <property type="component" value="Unassembled WGS sequence"/>
</dbReference>
<reference evidence="2 3" key="1">
    <citation type="submission" date="2017-11" db="EMBL/GenBank/DDBJ databases">
        <title>Genomic Encyclopedia of Archaeal and Bacterial Type Strains, Phase II (KMG-II): From Individual Species to Whole Genera.</title>
        <authorList>
            <person name="Goeker M."/>
        </authorList>
    </citation>
    <scope>NUCLEOTIDE SEQUENCE [LARGE SCALE GENOMIC DNA]</scope>
    <source>
        <strain evidence="2 3">DSM 27763</strain>
    </source>
</reference>
<dbReference type="SUPFAM" id="SSF55785">
    <property type="entry name" value="PYP-like sensor domain (PAS domain)"/>
    <property type="match status" value="1"/>
</dbReference>
<accession>A0A2M9B7L2</accession>
<comment type="caution">
    <text evidence="2">The sequence shown here is derived from an EMBL/GenBank/DDBJ whole genome shotgun (WGS) entry which is preliminary data.</text>
</comment>
<feature type="domain" description="PAS" evidence="1">
    <location>
        <begin position="25"/>
        <end position="70"/>
    </location>
</feature>
<organism evidence="2 3">
    <name type="scientific">Mumia flava</name>
    <dbReference type="NCBI Taxonomy" id="1348852"/>
    <lineage>
        <taxon>Bacteria</taxon>
        <taxon>Bacillati</taxon>
        <taxon>Actinomycetota</taxon>
        <taxon>Actinomycetes</taxon>
        <taxon>Propionibacteriales</taxon>
        <taxon>Nocardioidaceae</taxon>
        <taxon>Mumia</taxon>
    </lineage>
</organism>
<dbReference type="EMBL" id="PGEZ01000002">
    <property type="protein sequence ID" value="PJJ53934.1"/>
    <property type="molecule type" value="Genomic_DNA"/>
</dbReference>
<evidence type="ECO:0000259" key="1">
    <source>
        <dbReference type="PROSITE" id="PS50112"/>
    </source>
</evidence>
<dbReference type="InterPro" id="IPR000014">
    <property type="entry name" value="PAS"/>
</dbReference>
<dbReference type="AlphaFoldDB" id="A0A2M9B7L2"/>
<sequence>MHNTPWGPAPAAGRFTYWPADDRWHWSREVYAIFGLETEREISTDLVLEHTHPEDVEQTRAVLSRVGSNGPFSFTHRIVDADHLVHTVVSVGSDELGESGTIERLDGFIVDLTDVPRPAWSLPMVPVEFDPADLVITGCVTCAQWWAEVAHSSSGQLVVREWHEASCPEALRWSTLDEVDPSTEPAREQLAD</sequence>
<proteinExistence type="predicted"/>
<dbReference type="OrthoDB" id="3787288at2"/>